<evidence type="ECO:0000256" key="1">
    <source>
        <dbReference type="ARBA" id="ARBA00022859"/>
    </source>
</evidence>
<feature type="compositionally biased region" description="Polar residues" evidence="4">
    <location>
        <begin position="290"/>
        <end position="302"/>
    </location>
</feature>
<evidence type="ECO:0000256" key="3">
    <source>
        <dbReference type="ARBA" id="ARBA00043265"/>
    </source>
</evidence>
<dbReference type="InterPro" id="IPR013783">
    <property type="entry name" value="Ig-like_fold"/>
</dbReference>
<dbReference type="SMART" id="SM00406">
    <property type="entry name" value="IGv"/>
    <property type="match status" value="1"/>
</dbReference>
<reference evidence="6" key="2">
    <citation type="submission" date="2025-09" db="UniProtKB">
        <authorList>
            <consortium name="Ensembl"/>
        </authorList>
    </citation>
    <scope>IDENTIFICATION</scope>
</reference>
<keyword evidence="3" id="KW-1280">Immunoglobulin</keyword>
<dbReference type="InterPro" id="IPR013106">
    <property type="entry name" value="Ig_V-set"/>
</dbReference>
<reference evidence="6" key="1">
    <citation type="submission" date="2025-08" db="UniProtKB">
        <authorList>
            <consortium name="Ensembl"/>
        </authorList>
    </citation>
    <scope>IDENTIFICATION</scope>
</reference>
<accession>A0A8D2NQ21</accession>
<feature type="region of interest" description="Disordered" evidence="4">
    <location>
        <begin position="238"/>
        <end position="302"/>
    </location>
</feature>
<keyword evidence="1" id="KW-0391">Immunity</keyword>
<feature type="compositionally biased region" description="Basic and acidic residues" evidence="4">
    <location>
        <begin position="241"/>
        <end position="260"/>
    </location>
</feature>
<feature type="domain" description="Ig-like" evidence="5">
    <location>
        <begin position="25"/>
        <end position="106"/>
    </location>
</feature>
<sequence>MFYSACLIWGQQSAFCSGGAEQTPGGSITLTCHGSGFDFGNFAMNWVRQRPGKELEWVAGIWSDGGYTNYAPSFKGRFTISRGNGQSSVTLTMNNLQDEDSGSYFCAKRVDSGCCSSTAVFPICPKSPLLTHPWAETVLGEGVWCWIWGRVGASAKVTEFSVFLPREFPRVWGLWGNLQLGFLCGLGQSKGASVGPGDCSVWAGTGFGVGIWGKNGTFGEKGLNWEPQLKVGDQGLSFTEKPGEDLGSKRMIRRNGDKKSGTGSGAEIWDNNLGFGDTEKTVTRMGPKPQVTTQQPEPASAT</sequence>
<dbReference type="Gene3D" id="2.60.40.10">
    <property type="entry name" value="Immunoglobulins"/>
    <property type="match status" value="1"/>
</dbReference>
<keyword evidence="7" id="KW-1185">Reference proteome</keyword>
<evidence type="ECO:0000259" key="5">
    <source>
        <dbReference type="PROSITE" id="PS50835"/>
    </source>
</evidence>
<dbReference type="AlphaFoldDB" id="A0A8D2NQ21"/>
<dbReference type="SMART" id="SM00409">
    <property type="entry name" value="IG"/>
    <property type="match status" value="1"/>
</dbReference>
<dbReference type="PANTHER" id="PTHR23266">
    <property type="entry name" value="IMMUNOGLOBULIN HEAVY CHAIN"/>
    <property type="match status" value="1"/>
</dbReference>
<dbReference type="Proteomes" id="UP000694401">
    <property type="component" value="Unassembled WGS sequence"/>
</dbReference>
<evidence type="ECO:0000313" key="6">
    <source>
        <dbReference type="Ensembl" id="ENSZLMP00000001780.1"/>
    </source>
</evidence>
<organism evidence="6 7">
    <name type="scientific">Zosterops lateralis melanops</name>
    <dbReference type="NCBI Taxonomy" id="1220523"/>
    <lineage>
        <taxon>Eukaryota</taxon>
        <taxon>Metazoa</taxon>
        <taxon>Chordata</taxon>
        <taxon>Craniata</taxon>
        <taxon>Vertebrata</taxon>
        <taxon>Euteleostomi</taxon>
        <taxon>Archelosauria</taxon>
        <taxon>Archosauria</taxon>
        <taxon>Dinosauria</taxon>
        <taxon>Saurischia</taxon>
        <taxon>Theropoda</taxon>
        <taxon>Coelurosauria</taxon>
        <taxon>Aves</taxon>
        <taxon>Neognathae</taxon>
        <taxon>Neoaves</taxon>
        <taxon>Telluraves</taxon>
        <taxon>Australaves</taxon>
        <taxon>Passeriformes</taxon>
        <taxon>Sylvioidea</taxon>
        <taxon>Zosteropidae</taxon>
        <taxon>Zosterops</taxon>
    </lineage>
</organism>
<dbReference type="GO" id="GO:0005576">
    <property type="term" value="C:extracellular region"/>
    <property type="evidence" value="ECO:0007669"/>
    <property type="project" value="UniProtKB-ARBA"/>
</dbReference>
<dbReference type="GO" id="GO:0002250">
    <property type="term" value="P:adaptive immune response"/>
    <property type="evidence" value="ECO:0007669"/>
    <property type="project" value="UniProtKB-KW"/>
</dbReference>
<dbReference type="InterPro" id="IPR050199">
    <property type="entry name" value="IgHV"/>
</dbReference>
<evidence type="ECO:0000313" key="7">
    <source>
        <dbReference type="Proteomes" id="UP000694401"/>
    </source>
</evidence>
<dbReference type="Pfam" id="PF07686">
    <property type="entry name" value="V-set"/>
    <property type="match status" value="1"/>
</dbReference>
<evidence type="ECO:0000256" key="4">
    <source>
        <dbReference type="SAM" id="MobiDB-lite"/>
    </source>
</evidence>
<proteinExistence type="predicted"/>
<name>A0A8D2NQ21_ZOSLA</name>
<dbReference type="PROSITE" id="PS50835">
    <property type="entry name" value="IG_LIKE"/>
    <property type="match status" value="1"/>
</dbReference>
<evidence type="ECO:0000256" key="2">
    <source>
        <dbReference type="ARBA" id="ARBA00023130"/>
    </source>
</evidence>
<dbReference type="InterPro" id="IPR003599">
    <property type="entry name" value="Ig_sub"/>
</dbReference>
<dbReference type="SUPFAM" id="SSF48726">
    <property type="entry name" value="Immunoglobulin"/>
    <property type="match status" value="1"/>
</dbReference>
<dbReference type="Ensembl" id="ENSZLMT00000001855.1">
    <property type="protein sequence ID" value="ENSZLMP00000001780.1"/>
    <property type="gene ID" value="ENSZLMG00000001358.1"/>
</dbReference>
<dbReference type="GO" id="GO:0019814">
    <property type="term" value="C:immunoglobulin complex"/>
    <property type="evidence" value="ECO:0007669"/>
    <property type="project" value="UniProtKB-KW"/>
</dbReference>
<dbReference type="InterPro" id="IPR007110">
    <property type="entry name" value="Ig-like_dom"/>
</dbReference>
<dbReference type="InterPro" id="IPR036179">
    <property type="entry name" value="Ig-like_dom_sf"/>
</dbReference>
<keyword evidence="2" id="KW-1064">Adaptive immunity</keyword>
<protein>
    <recommendedName>
        <fullName evidence="5">Ig-like domain-containing protein</fullName>
    </recommendedName>
</protein>